<dbReference type="Pfam" id="PF00571">
    <property type="entry name" value="CBS"/>
    <property type="match status" value="1"/>
</dbReference>
<sequence length="524" mass="57036">MEMLLDPSIWAGLATLIVLEVVLGIDNLVFIAILADKLPPHQRDRARLLGLTLALVMRLVLLASIAWIVGLKATVFSVAGLDFSWRDIILAGGGLFLLVKATTEIHERLEGTPDHGSSAPAHAVFWVVIAQIIALDAVFSLDSIITAVGMVEHLEVMMAAVVIAMAIMIAASKPLTAFVGRHPTVIILCLSFLLLIGFSLVAEGFGFHLPKGYLYAAIGFSILIEGFNQISTHNRRRALDQLPLRQRAADGIYRLLTPRSRLDADGTPQEAEAGGAPRDAEEEAFQPAEREMIHGVIALADLPVNAIMTERADLFWLDVEEAPETNLTRLIESGRTRVLLCRGSIDTLLGVVETRTILPPLMRDEPDLGRHAERALVVSEDISTLRLTDILRETGERFAVVVDGRGNIEGVVTTTDIFAAIAGDLAEDEDEAEWQRVDDHTIDADSSIALQDVTEALDRRPLTASGRHGTLGGYLLFEFGRMPDVGEAIEREGLRFTVQSVLPSRIDKVRVSVVDETPAEAVGK</sequence>
<keyword evidence="11" id="KW-1185">Reference proteome</keyword>
<dbReference type="OrthoDB" id="9805314at2"/>
<evidence type="ECO:0000256" key="7">
    <source>
        <dbReference type="SAM" id="MobiDB-lite"/>
    </source>
</evidence>
<evidence type="ECO:0000259" key="9">
    <source>
        <dbReference type="PROSITE" id="PS51371"/>
    </source>
</evidence>
<dbReference type="SUPFAM" id="SSF103473">
    <property type="entry name" value="MFS general substrate transporter"/>
    <property type="match status" value="1"/>
</dbReference>
<feature type="transmembrane region" description="Helical" evidence="8">
    <location>
        <begin position="48"/>
        <end position="71"/>
    </location>
</feature>
<evidence type="ECO:0000256" key="6">
    <source>
        <dbReference type="PROSITE-ProRule" id="PRU00703"/>
    </source>
</evidence>
<proteinExistence type="inferred from homology"/>
<dbReference type="PROSITE" id="PS51371">
    <property type="entry name" value="CBS"/>
    <property type="match status" value="1"/>
</dbReference>
<dbReference type="InterPro" id="IPR000644">
    <property type="entry name" value="CBS_dom"/>
</dbReference>
<dbReference type="RefSeq" id="WP_025290380.1">
    <property type="nucleotide sequence ID" value="NZ_CP006644.1"/>
</dbReference>
<dbReference type="GO" id="GO:0005886">
    <property type="term" value="C:plasma membrane"/>
    <property type="evidence" value="ECO:0007669"/>
    <property type="project" value="UniProtKB-SubCell"/>
</dbReference>
<dbReference type="SMART" id="SM01091">
    <property type="entry name" value="CorC_HlyC"/>
    <property type="match status" value="1"/>
</dbReference>
<feature type="transmembrane region" description="Helical" evidence="8">
    <location>
        <begin position="154"/>
        <end position="172"/>
    </location>
</feature>
<dbReference type="InterPro" id="IPR016169">
    <property type="entry name" value="FAD-bd_PCMH_sub2"/>
</dbReference>
<evidence type="ECO:0000256" key="4">
    <source>
        <dbReference type="ARBA" id="ARBA00022737"/>
    </source>
</evidence>
<dbReference type="STRING" id="1123269.NX02_01180"/>
<dbReference type="InterPro" id="IPR005170">
    <property type="entry name" value="Transptr-assoc_dom"/>
</dbReference>
<dbReference type="InterPro" id="IPR005496">
    <property type="entry name" value="Integral_membrane_TerC"/>
</dbReference>
<keyword evidence="8" id="KW-0472">Membrane</keyword>
<keyword evidence="8" id="KW-0812">Transmembrane</keyword>
<dbReference type="Pfam" id="PF03471">
    <property type="entry name" value="CorC_HlyC"/>
    <property type="match status" value="1"/>
</dbReference>
<keyword evidence="4" id="KW-0677">Repeat</keyword>
<protein>
    <recommendedName>
        <fullName evidence="9">CBS domain-containing protein</fullName>
    </recommendedName>
</protein>
<evidence type="ECO:0000256" key="3">
    <source>
        <dbReference type="ARBA" id="ARBA00022475"/>
    </source>
</evidence>
<dbReference type="InterPro" id="IPR036259">
    <property type="entry name" value="MFS_trans_sf"/>
</dbReference>
<accession>W0A6B7</accession>
<comment type="similarity">
    <text evidence="2">Belongs to the UPF0053 family. Hemolysin C subfamily.</text>
</comment>
<dbReference type="PANTHER" id="PTHR22777">
    <property type="entry name" value="HEMOLYSIN-RELATED"/>
    <property type="match status" value="1"/>
</dbReference>
<dbReference type="Gene3D" id="3.10.580.10">
    <property type="entry name" value="CBS-domain"/>
    <property type="match status" value="1"/>
</dbReference>
<dbReference type="SUPFAM" id="SSF54631">
    <property type="entry name" value="CBS-domain pair"/>
    <property type="match status" value="1"/>
</dbReference>
<reference evidence="10 11" key="1">
    <citation type="submission" date="2013-07" db="EMBL/GenBank/DDBJ databases">
        <title>Completed genome of Sphingomonas sanxanigenens NX02.</title>
        <authorList>
            <person name="Ma T."/>
            <person name="Huang H."/>
            <person name="Wu M."/>
            <person name="Li X."/>
            <person name="Li G."/>
        </authorList>
    </citation>
    <scope>NUCLEOTIDE SEQUENCE [LARGE SCALE GENOMIC DNA]</scope>
    <source>
        <strain evidence="10 11">NX02</strain>
    </source>
</reference>
<keyword evidence="8" id="KW-1133">Transmembrane helix</keyword>
<organism evidence="10 11">
    <name type="scientific">Sphingomonas sanxanigenens DSM 19645 = NX02</name>
    <dbReference type="NCBI Taxonomy" id="1123269"/>
    <lineage>
        <taxon>Bacteria</taxon>
        <taxon>Pseudomonadati</taxon>
        <taxon>Pseudomonadota</taxon>
        <taxon>Alphaproteobacteria</taxon>
        <taxon>Sphingomonadales</taxon>
        <taxon>Sphingomonadaceae</taxon>
        <taxon>Sphingomonas</taxon>
    </lineage>
</organism>
<dbReference type="Pfam" id="PF03741">
    <property type="entry name" value="TerC"/>
    <property type="match status" value="1"/>
</dbReference>
<keyword evidence="3" id="KW-1003">Cell membrane</keyword>
<dbReference type="HOGENOM" id="CLU_015237_0_0_5"/>
<dbReference type="PATRIC" id="fig|1123269.5.peg.238"/>
<dbReference type="Proteomes" id="UP000018851">
    <property type="component" value="Chromosome"/>
</dbReference>
<keyword evidence="5 6" id="KW-0129">CBS domain</keyword>
<feature type="transmembrane region" description="Helical" evidence="8">
    <location>
        <begin position="83"/>
        <end position="102"/>
    </location>
</feature>
<dbReference type="InterPro" id="IPR046342">
    <property type="entry name" value="CBS_dom_sf"/>
</dbReference>
<evidence type="ECO:0000256" key="1">
    <source>
        <dbReference type="ARBA" id="ARBA00004651"/>
    </source>
</evidence>
<dbReference type="InterPro" id="IPR044751">
    <property type="entry name" value="Ion_transp-like_CBS"/>
</dbReference>
<evidence type="ECO:0000256" key="2">
    <source>
        <dbReference type="ARBA" id="ARBA00006446"/>
    </source>
</evidence>
<gene>
    <name evidence="10" type="ORF">NX02_01180</name>
</gene>
<dbReference type="SUPFAM" id="SSF56176">
    <property type="entry name" value="FAD-binding/transporter-associated domain-like"/>
    <property type="match status" value="1"/>
</dbReference>
<feature type="region of interest" description="Disordered" evidence="7">
    <location>
        <begin position="262"/>
        <end position="283"/>
    </location>
</feature>
<feature type="domain" description="CBS" evidence="9">
    <location>
        <begin position="371"/>
        <end position="427"/>
    </location>
</feature>
<feature type="transmembrane region" description="Helical" evidence="8">
    <location>
        <begin position="184"/>
        <end position="207"/>
    </location>
</feature>
<evidence type="ECO:0000256" key="5">
    <source>
        <dbReference type="ARBA" id="ARBA00023122"/>
    </source>
</evidence>
<name>W0A6B7_9SPHN</name>
<dbReference type="AlphaFoldDB" id="W0A6B7"/>
<evidence type="ECO:0000256" key="8">
    <source>
        <dbReference type="SAM" id="Phobius"/>
    </source>
</evidence>
<dbReference type="InterPro" id="IPR036318">
    <property type="entry name" value="FAD-bd_PCMH-like_sf"/>
</dbReference>
<evidence type="ECO:0000313" key="11">
    <source>
        <dbReference type="Proteomes" id="UP000018851"/>
    </source>
</evidence>
<dbReference type="EMBL" id="CP006644">
    <property type="protein sequence ID" value="AHE52002.1"/>
    <property type="molecule type" value="Genomic_DNA"/>
</dbReference>
<comment type="subcellular location">
    <subcellularLocation>
        <location evidence="1">Cell membrane</location>
        <topology evidence="1">Multi-pass membrane protein</topology>
    </subcellularLocation>
</comment>
<dbReference type="PANTHER" id="PTHR22777:SF30">
    <property type="entry name" value="UPF0053 PROTEIN YEGH"/>
    <property type="match status" value="1"/>
</dbReference>
<dbReference type="KEGG" id="ssan:NX02_01180"/>
<dbReference type="eggNOG" id="COG1253">
    <property type="taxonomic scope" value="Bacteria"/>
</dbReference>
<feature type="transmembrane region" description="Helical" evidence="8">
    <location>
        <begin position="123"/>
        <end position="148"/>
    </location>
</feature>
<dbReference type="GO" id="GO:0050660">
    <property type="term" value="F:flavin adenine dinucleotide binding"/>
    <property type="evidence" value="ECO:0007669"/>
    <property type="project" value="InterPro"/>
</dbReference>
<dbReference type="Gene3D" id="3.30.465.10">
    <property type="match status" value="1"/>
</dbReference>
<feature type="transmembrane region" description="Helical" evidence="8">
    <location>
        <begin position="12"/>
        <end position="36"/>
    </location>
</feature>
<dbReference type="CDD" id="cd04590">
    <property type="entry name" value="CBS_pair_CorC_HlyC_assoc"/>
    <property type="match status" value="1"/>
</dbReference>
<evidence type="ECO:0000313" key="10">
    <source>
        <dbReference type="EMBL" id="AHE52002.1"/>
    </source>
</evidence>